<evidence type="ECO:0000313" key="1">
    <source>
        <dbReference type="EMBL" id="KAK6741378.1"/>
    </source>
</evidence>
<comment type="caution">
    <text evidence="1">The sequence shown here is derived from an EMBL/GenBank/DDBJ whole genome shotgun (WGS) entry which is preliminary data.</text>
</comment>
<dbReference type="Proteomes" id="UP001303046">
    <property type="component" value="Unassembled WGS sequence"/>
</dbReference>
<name>A0ABR1CUF3_NECAM</name>
<proteinExistence type="predicted"/>
<protein>
    <submittedName>
        <fullName evidence="1">Uncharacterized protein</fullName>
    </submittedName>
</protein>
<keyword evidence="2" id="KW-1185">Reference proteome</keyword>
<reference evidence="1 2" key="1">
    <citation type="submission" date="2023-08" db="EMBL/GenBank/DDBJ databases">
        <title>A Necator americanus chromosomal reference genome.</title>
        <authorList>
            <person name="Ilik V."/>
            <person name="Petrzelkova K.J."/>
            <person name="Pardy F."/>
            <person name="Fuh T."/>
            <person name="Niatou-Singa F.S."/>
            <person name="Gouil Q."/>
            <person name="Baker L."/>
            <person name="Ritchie M.E."/>
            <person name="Jex A.R."/>
            <person name="Gazzola D."/>
            <person name="Li H."/>
            <person name="Toshio Fujiwara R."/>
            <person name="Zhan B."/>
            <person name="Aroian R.V."/>
            <person name="Pafco B."/>
            <person name="Schwarz E.M."/>
        </authorList>
    </citation>
    <scope>NUCLEOTIDE SEQUENCE [LARGE SCALE GENOMIC DNA]</scope>
    <source>
        <strain evidence="1 2">Aroian</strain>
        <tissue evidence="1">Whole animal</tissue>
    </source>
</reference>
<dbReference type="EMBL" id="JAVFWL010000003">
    <property type="protein sequence ID" value="KAK6741378.1"/>
    <property type="molecule type" value="Genomic_DNA"/>
</dbReference>
<organism evidence="1 2">
    <name type="scientific">Necator americanus</name>
    <name type="common">Human hookworm</name>
    <dbReference type="NCBI Taxonomy" id="51031"/>
    <lineage>
        <taxon>Eukaryota</taxon>
        <taxon>Metazoa</taxon>
        <taxon>Ecdysozoa</taxon>
        <taxon>Nematoda</taxon>
        <taxon>Chromadorea</taxon>
        <taxon>Rhabditida</taxon>
        <taxon>Rhabditina</taxon>
        <taxon>Rhabditomorpha</taxon>
        <taxon>Strongyloidea</taxon>
        <taxon>Ancylostomatidae</taxon>
        <taxon>Bunostominae</taxon>
        <taxon>Necator</taxon>
    </lineage>
</organism>
<evidence type="ECO:0000313" key="2">
    <source>
        <dbReference type="Proteomes" id="UP001303046"/>
    </source>
</evidence>
<sequence length="108" mass="12623">MLCQLQILFQSVFQKFTKIPSKIFINNQTLEIVAKRENKTKRKEKKKDFVKTMSLDLHMYEKQAKTSTTNMKSYAPILETLVQNTHNKKKKWNVNVHSDISATSAFLS</sequence>
<accession>A0ABR1CUF3</accession>
<gene>
    <name evidence="1" type="primary">Necator_chrIII.g10074</name>
    <name evidence="1" type="ORF">RB195_009309</name>
</gene>